<name>A0A3S3QM50_9BACT</name>
<dbReference type="EMBL" id="MTKO01000001">
    <property type="protein sequence ID" value="RWX48317.1"/>
    <property type="molecule type" value="Genomic_DNA"/>
</dbReference>
<dbReference type="AlphaFoldDB" id="A0A3S3QM50"/>
<organism evidence="1 2">
    <name type="scientific">Candidatus Electrothrix aarhusensis</name>
    <dbReference type="NCBI Taxonomy" id="1859131"/>
    <lineage>
        <taxon>Bacteria</taxon>
        <taxon>Pseudomonadati</taxon>
        <taxon>Thermodesulfobacteriota</taxon>
        <taxon>Desulfobulbia</taxon>
        <taxon>Desulfobulbales</taxon>
        <taxon>Desulfobulbaceae</taxon>
        <taxon>Candidatus Electrothrix</taxon>
    </lineage>
</organism>
<keyword evidence="2" id="KW-1185">Reference proteome</keyword>
<proteinExistence type="predicted"/>
<dbReference type="Proteomes" id="UP000287853">
    <property type="component" value="Unassembled WGS sequence"/>
</dbReference>
<comment type="caution">
    <text evidence="1">The sequence shown here is derived from an EMBL/GenBank/DDBJ whole genome shotgun (WGS) entry which is preliminary data.</text>
</comment>
<evidence type="ECO:0000313" key="2">
    <source>
        <dbReference type="Proteomes" id="UP000287853"/>
    </source>
</evidence>
<accession>A0A3S3QM50</accession>
<protein>
    <submittedName>
        <fullName evidence="1">Uncharacterized protein</fullName>
    </submittedName>
</protein>
<evidence type="ECO:0000313" key="1">
    <source>
        <dbReference type="EMBL" id="RWX48317.1"/>
    </source>
</evidence>
<gene>
    <name evidence="1" type="ORF">H206_05146</name>
</gene>
<sequence length="31" mass="3522">MGDPYLLGLKKTVASKRAMLPRRPSPFKFCL</sequence>
<reference evidence="1 2" key="1">
    <citation type="submission" date="2017-01" db="EMBL/GenBank/DDBJ databases">
        <title>The cable genome- insights into the physiology and evolution of filamentous bacteria capable of sulfide oxidation via long distance electron transfer.</title>
        <authorList>
            <person name="Schreiber L."/>
            <person name="Bjerg J.T."/>
            <person name="Boggild A."/>
            <person name="Van De Vossenberg J."/>
            <person name="Meysman F."/>
            <person name="Nielsen L.P."/>
            <person name="Schramm A."/>
            <person name="Kjeldsen K.U."/>
        </authorList>
    </citation>
    <scope>NUCLEOTIDE SEQUENCE [LARGE SCALE GENOMIC DNA]</scope>
    <source>
        <strain evidence="1">MCF</strain>
    </source>
</reference>